<dbReference type="Gramene" id="Ma06_t01970.1">
    <property type="protein sequence ID" value="Ma06_p01970.1"/>
    <property type="gene ID" value="Ma06_g01970"/>
</dbReference>
<evidence type="ECO:0000313" key="3">
    <source>
        <dbReference type="Proteomes" id="UP000012960"/>
    </source>
</evidence>
<protein>
    <submittedName>
        <fullName evidence="1">(wild Malaysian banana) hypothetical protein</fullName>
    </submittedName>
</protein>
<reference evidence="1" key="1">
    <citation type="submission" date="2021-03" db="EMBL/GenBank/DDBJ databases">
        <authorList>
            <consortium name="Genoscope - CEA"/>
            <person name="William W."/>
        </authorList>
    </citation>
    <scope>NUCLEOTIDE SEQUENCE</scope>
    <source>
        <strain evidence="1">Doubled-haploid Pahang</strain>
    </source>
</reference>
<name>A0A804JBM5_MUSAM</name>
<dbReference type="Proteomes" id="UP000012960">
    <property type="component" value="Unplaced"/>
</dbReference>
<proteinExistence type="predicted"/>
<reference evidence="2" key="2">
    <citation type="submission" date="2021-05" db="UniProtKB">
        <authorList>
            <consortium name="EnsemblPlants"/>
        </authorList>
    </citation>
    <scope>IDENTIFICATION</scope>
    <source>
        <strain evidence="2">subsp. malaccensis</strain>
    </source>
</reference>
<evidence type="ECO:0000313" key="1">
    <source>
        <dbReference type="EMBL" id="CAG1845027.1"/>
    </source>
</evidence>
<keyword evidence="3" id="KW-1185">Reference proteome</keyword>
<accession>A0A804JBM5</accession>
<dbReference type="EnsemblPlants" id="Ma06_t01970.1">
    <property type="protein sequence ID" value="Ma06_p01970.1"/>
    <property type="gene ID" value="Ma06_g01970"/>
</dbReference>
<dbReference type="AlphaFoldDB" id="A0A804JBM5"/>
<evidence type="ECO:0000313" key="2">
    <source>
        <dbReference type="EnsemblPlants" id="Ma06_p01970.1"/>
    </source>
</evidence>
<dbReference type="EMBL" id="HG996471">
    <property type="protein sequence ID" value="CAG1845027.1"/>
    <property type="molecule type" value="Genomic_DNA"/>
</dbReference>
<dbReference type="InParanoid" id="A0A804JBM5"/>
<gene>
    <name evidence="1" type="ORF">GSMUA_148220.1</name>
</gene>
<organism evidence="2 3">
    <name type="scientific">Musa acuminata subsp. malaccensis</name>
    <name type="common">Wild banana</name>
    <name type="synonym">Musa malaccensis</name>
    <dbReference type="NCBI Taxonomy" id="214687"/>
    <lineage>
        <taxon>Eukaryota</taxon>
        <taxon>Viridiplantae</taxon>
        <taxon>Streptophyta</taxon>
        <taxon>Embryophyta</taxon>
        <taxon>Tracheophyta</taxon>
        <taxon>Spermatophyta</taxon>
        <taxon>Magnoliopsida</taxon>
        <taxon>Liliopsida</taxon>
        <taxon>Zingiberales</taxon>
        <taxon>Musaceae</taxon>
        <taxon>Musa</taxon>
    </lineage>
</organism>
<sequence>MPKRGKAMVNWGRRKTRRCRWEALIYLNQTKMPQRGLRSSLPGTEHESVNKKGLPLYAIFFASVWCIKGNSCKFLHEKDGVGCTCQVAKEDWATSGDFIDCKVSEYLSLWNFVLKISWRKTCQ</sequence>